<evidence type="ECO:0000313" key="2">
    <source>
        <dbReference type="Proteomes" id="UP000462931"/>
    </source>
</evidence>
<reference evidence="1 2" key="1">
    <citation type="submission" date="2019-11" db="EMBL/GenBank/DDBJ databases">
        <authorList>
            <person name="Cheng Q."/>
            <person name="Yang Z."/>
        </authorList>
    </citation>
    <scope>NUCLEOTIDE SEQUENCE [LARGE SCALE GENOMIC DNA]</scope>
    <source>
        <strain evidence="1 2">HX-22-1</strain>
    </source>
</reference>
<evidence type="ECO:0000313" key="1">
    <source>
        <dbReference type="EMBL" id="MRX48136.1"/>
    </source>
</evidence>
<gene>
    <name evidence="1" type="ORF">GJJ64_13135</name>
</gene>
<dbReference type="SUPFAM" id="SSF48230">
    <property type="entry name" value="Chondroitin AC/alginate lyase"/>
    <property type="match status" value="1"/>
</dbReference>
<dbReference type="AlphaFoldDB" id="A0A7K0FQB0"/>
<dbReference type="InterPro" id="IPR008929">
    <property type="entry name" value="Chondroitin_lyas"/>
</dbReference>
<dbReference type="RefSeq" id="WP_154288230.1">
    <property type="nucleotide sequence ID" value="NZ_WKJI01000003.1"/>
</dbReference>
<evidence type="ECO:0008006" key="3">
    <source>
        <dbReference type="Google" id="ProtNLM"/>
    </source>
</evidence>
<name>A0A7K0FQB0_9SPHI</name>
<sequence length="859" mass="98995">MKIHYYLLAIAFAHSFTQLKAQNPQANTLLKSYQNDTLLKSDKRMQEQPQRRFTADEVLNKSIKYNNPYATVINNQFSGFAANKIGKLAKEGTYPRLFTSTDEFPQIKKRLNSTQIGTQLMAVAIKELSNLRNGKDIYAKAYQSFLITDTLKLRADFRFADFANLLAVQGLLAQINQDNILLQETGKVAGHFIQAWIQYINTIPHVQGKEMMVKEQVYNGAKMAKLFDFTSNGMTQQQKNTYFNFMLKETTGKYGDGMQLPPHWRRWNHIASALEYPLAVLSIENQKGFDKRVYDRGLEVLQDYLTYTFSPEGMSNEGITYTFNPFADDLLLMVAAAKRGKTDFWAHPHLRKLPDWLMHSISPNPDALWSSHGDVGSASTLPWLMMMIMKFYYPQDAKIDYLYANCLPQDISKLPDVSAFVFAIDPDKTKAQYNGVPLVEMPLTFFSPHRGTLMSRNKWAKDGILFQFDGRQDTYFQSHDHSDRGNFTLAAHGRWWVVDGWRSTESKYHSVVTIDGRGQGYFATPASWLNFVDHSKATFGAINQKYCYDWFWLKSPVADMLLNKTVEPQWQNGVYAEAAKGLRNYYPDAKPQRDPLRKVAEYFNGNLETNPLIWNEDTWPMRLTNFQVEYAFRTAGLVKGKHNYVLIVDDIKKDHQERLYEWLMPMPLDVEVVSIKQLVDVKQESGALNIGFNTLKNRGLQGDYDILLGDKRMKRNMQDVDTDVSETYKAGRFTPKKGDPQLLVRVLNHRAAPRPNLEPNPRLEVIEKLKTEDMHQFYLRTMDIGKRLVIPSRSHQPDFKVLLFPHLSGDDLPKTQWNSTRTVLTVTFKDQTDTFYFDKTSSGKTKVKLVRDGEVIFDI</sequence>
<accession>A0A7K0FQB0</accession>
<dbReference type="Gene3D" id="1.50.10.100">
    <property type="entry name" value="Chondroitin AC/alginate lyase"/>
    <property type="match status" value="1"/>
</dbReference>
<keyword evidence="2" id="KW-1185">Reference proteome</keyword>
<comment type="caution">
    <text evidence="1">The sequence shown here is derived from an EMBL/GenBank/DDBJ whole genome shotgun (WGS) entry which is preliminary data.</text>
</comment>
<protein>
    <recommendedName>
        <fullName evidence="3">Heparinase</fullName>
    </recommendedName>
</protein>
<dbReference type="Proteomes" id="UP000462931">
    <property type="component" value="Unassembled WGS sequence"/>
</dbReference>
<dbReference type="EMBL" id="WKJI01000003">
    <property type="protein sequence ID" value="MRX48136.1"/>
    <property type="molecule type" value="Genomic_DNA"/>
</dbReference>
<proteinExistence type="predicted"/>
<dbReference type="Gene3D" id="2.70.98.70">
    <property type="match status" value="1"/>
</dbReference>
<organism evidence="1 2">
    <name type="scientific">Pedobacter puniceum</name>
    <dbReference type="NCBI Taxonomy" id="2666136"/>
    <lineage>
        <taxon>Bacteria</taxon>
        <taxon>Pseudomonadati</taxon>
        <taxon>Bacteroidota</taxon>
        <taxon>Sphingobacteriia</taxon>
        <taxon>Sphingobacteriales</taxon>
        <taxon>Sphingobacteriaceae</taxon>
        <taxon>Pedobacter</taxon>
    </lineage>
</organism>